<sequence>MKIYTCKILLLGVILTFLPALALAQSDINIKPNDGTKYRSQRTGRLTDDLGELITIEGTQPENLRTGKGGATMLRVDTVNGVKLAEPRNVPISGFRIPKDIRCVLKGYETGSMIGTPPAVSQAAMELGQEPPIPSQAAYQWHTDFVVLIAVEPHSRSDVRGKRAEPSDGPKSRGDR</sequence>
<evidence type="ECO:0000256" key="2">
    <source>
        <dbReference type="SAM" id="SignalP"/>
    </source>
</evidence>
<dbReference type="EMBL" id="BAABGA010000010">
    <property type="protein sequence ID" value="GAA4446977.1"/>
    <property type="molecule type" value="Genomic_DNA"/>
</dbReference>
<comment type="caution">
    <text evidence="3">The sequence shown here is derived from an EMBL/GenBank/DDBJ whole genome shotgun (WGS) entry which is preliminary data.</text>
</comment>
<feature type="signal peptide" evidence="2">
    <location>
        <begin position="1"/>
        <end position="22"/>
    </location>
</feature>
<name>A0ABP8MCW6_9BACT</name>
<accession>A0ABP8MCW6</accession>
<keyword evidence="4" id="KW-1185">Reference proteome</keyword>
<proteinExistence type="predicted"/>
<protein>
    <recommendedName>
        <fullName evidence="5">Secreted protein</fullName>
    </recommendedName>
</protein>
<dbReference type="Proteomes" id="UP001500840">
    <property type="component" value="Unassembled WGS sequence"/>
</dbReference>
<feature type="chain" id="PRO_5045629592" description="Secreted protein" evidence="2">
    <location>
        <begin position="23"/>
        <end position="176"/>
    </location>
</feature>
<gene>
    <name evidence="3" type="ORF">GCM10023156_08500</name>
</gene>
<dbReference type="RefSeq" id="WP_345319712.1">
    <property type="nucleotide sequence ID" value="NZ_BAABGA010000010.1"/>
</dbReference>
<evidence type="ECO:0008006" key="5">
    <source>
        <dbReference type="Google" id="ProtNLM"/>
    </source>
</evidence>
<feature type="region of interest" description="Disordered" evidence="1">
    <location>
        <begin position="155"/>
        <end position="176"/>
    </location>
</feature>
<reference evidence="4" key="1">
    <citation type="journal article" date="2019" name="Int. J. Syst. Evol. Microbiol.">
        <title>The Global Catalogue of Microorganisms (GCM) 10K type strain sequencing project: providing services to taxonomists for standard genome sequencing and annotation.</title>
        <authorList>
            <consortium name="The Broad Institute Genomics Platform"/>
            <consortium name="The Broad Institute Genome Sequencing Center for Infectious Disease"/>
            <person name="Wu L."/>
            <person name="Ma J."/>
        </authorList>
    </citation>
    <scope>NUCLEOTIDE SEQUENCE [LARGE SCALE GENOMIC DNA]</scope>
    <source>
        <strain evidence="4">JCM 17759</strain>
    </source>
</reference>
<keyword evidence="2" id="KW-0732">Signal</keyword>
<evidence type="ECO:0000313" key="4">
    <source>
        <dbReference type="Proteomes" id="UP001500840"/>
    </source>
</evidence>
<organism evidence="3 4">
    <name type="scientific">Novipirellula rosea</name>
    <dbReference type="NCBI Taxonomy" id="1031540"/>
    <lineage>
        <taxon>Bacteria</taxon>
        <taxon>Pseudomonadati</taxon>
        <taxon>Planctomycetota</taxon>
        <taxon>Planctomycetia</taxon>
        <taxon>Pirellulales</taxon>
        <taxon>Pirellulaceae</taxon>
        <taxon>Novipirellula</taxon>
    </lineage>
</organism>
<evidence type="ECO:0000256" key="1">
    <source>
        <dbReference type="SAM" id="MobiDB-lite"/>
    </source>
</evidence>
<evidence type="ECO:0000313" key="3">
    <source>
        <dbReference type="EMBL" id="GAA4446977.1"/>
    </source>
</evidence>